<dbReference type="Pfam" id="PF00474">
    <property type="entry name" value="SSF"/>
    <property type="match status" value="1"/>
</dbReference>
<feature type="transmembrane region" description="Helical" evidence="12">
    <location>
        <begin position="12"/>
        <end position="31"/>
    </location>
</feature>
<feature type="non-terminal residue" evidence="14">
    <location>
        <position position="439"/>
    </location>
</feature>
<keyword evidence="9 12" id="KW-0472">Membrane</keyword>
<feature type="transmembrane region" description="Helical" evidence="12">
    <location>
        <begin position="277"/>
        <end position="302"/>
    </location>
</feature>
<gene>
    <name evidence="14" type="primary">LOC100370019</name>
</gene>
<dbReference type="Gene3D" id="1.20.1730.10">
    <property type="entry name" value="Sodium/glucose cotransporter"/>
    <property type="match status" value="1"/>
</dbReference>
<sequence length="439" mass="47826">MSVPTTIGIADYAIFGGVLVVSVGIGIYYGCTGNKQNTTKEYLLANRSMHFFPVSVSLMASFISAITILGMPSEVFTYGLMYVTTIFMYLIIIPVGAHLYLPIFYRLELTSIYEYLELRFNKPARIIGTSFYILYKSLYLSIAVYAPSLALSAVSGINVWISVVTIGTVCTMYTTLGGMKAVIWTDVIQSLAMFTGVIAVIIQGCIDLGGISNVWQIADDGDRIYFTDWRLDPTVRHTGYSILIGYTLGVIPTLGISQATAQRFLTCSSVREGQKAMYTSIPMLMLIVILSCLAGVVMYATYADCDPLAAGYVTQGDQRTAFFIMDTFAHLPGLAGVFIAAVFSGALSTLSSGLNSLAAVTLEDFLKHFHYFSQLSDYKTTLVLKVTSTLYGCLAILLVLLVSEMGLILQLALSIGNLVLAPVFGMFTLGIFFPWTNSK</sequence>
<evidence type="ECO:0000256" key="7">
    <source>
        <dbReference type="ARBA" id="ARBA00023053"/>
    </source>
</evidence>
<evidence type="ECO:0000256" key="4">
    <source>
        <dbReference type="ARBA" id="ARBA00022475"/>
    </source>
</evidence>
<evidence type="ECO:0000256" key="3">
    <source>
        <dbReference type="ARBA" id="ARBA00022448"/>
    </source>
</evidence>
<reference evidence="14" key="1">
    <citation type="submission" date="2025-08" db="UniProtKB">
        <authorList>
            <consortium name="RefSeq"/>
        </authorList>
    </citation>
    <scope>IDENTIFICATION</scope>
    <source>
        <tissue evidence="14">Testes</tissue>
    </source>
</reference>
<dbReference type="InterPro" id="IPR051163">
    <property type="entry name" value="Sodium:Solute_Symporter_SSF"/>
</dbReference>
<proteinExistence type="inferred from homology"/>
<feature type="transmembrane region" description="Helical" evidence="12">
    <location>
        <begin position="408"/>
        <end position="433"/>
    </location>
</feature>
<evidence type="ECO:0000256" key="1">
    <source>
        <dbReference type="ARBA" id="ARBA00004651"/>
    </source>
</evidence>
<evidence type="ECO:0000256" key="5">
    <source>
        <dbReference type="ARBA" id="ARBA00022692"/>
    </source>
</evidence>
<evidence type="ECO:0000256" key="6">
    <source>
        <dbReference type="ARBA" id="ARBA00022989"/>
    </source>
</evidence>
<comment type="similarity">
    <text evidence="2 11">Belongs to the sodium:solute symporter (SSF) (TC 2.A.21) family.</text>
</comment>
<feature type="transmembrane region" description="Helical" evidence="12">
    <location>
        <begin position="191"/>
        <end position="218"/>
    </location>
</feature>
<keyword evidence="5 12" id="KW-0812">Transmembrane</keyword>
<keyword evidence="8" id="KW-0406">Ion transport</keyword>
<dbReference type="PANTHER" id="PTHR42985:SF40">
    <property type="entry name" value="LD47995P-RELATED"/>
    <property type="match status" value="1"/>
</dbReference>
<evidence type="ECO:0000313" key="13">
    <source>
        <dbReference type="Proteomes" id="UP000694865"/>
    </source>
</evidence>
<dbReference type="RefSeq" id="XP_002736421.1">
    <property type="nucleotide sequence ID" value="XM_002736375.1"/>
</dbReference>
<dbReference type="InterPro" id="IPR038377">
    <property type="entry name" value="Na/Glc_symporter_sf"/>
</dbReference>
<evidence type="ECO:0000256" key="8">
    <source>
        <dbReference type="ARBA" id="ARBA00023065"/>
    </source>
</evidence>
<dbReference type="PROSITE" id="PS50283">
    <property type="entry name" value="NA_SOLUT_SYMP_3"/>
    <property type="match status" value="1"/>
</dbReference>
<keyword evidence="6 12" id="KW-1133">Transmembrane helix</keyword>
<protein>
    <submittedName>
        <fullName evidence="14">Sodium-coupled monocarboxylate transporter 2-like</fullName>
    </submittedName>
</protein>
<feature type="transmembrane region" description="Helical" evidence="12">
    <location>
        <begin position="51"/>
        <end position="73"/>
    </location>
</feature>
<keyword evidence="4" id="KW-1003">Cell membrane</keyword>
<dbReference type="GeneID" id="100370019"/>
<feature type="transmembrane region" description="Helical" evidence="12">
    <location>
        <begin position="126"/>
        <end position="145"/>
    </location>
</feature>
<keyword evidence="13" id="KW-1185">Reference proteome</keyword>
<keyword evidence="10" id="KW-0739">Sodium transport</keyword>
<dbReference type="InterPro" id="IPR001734">
    <property type="entry name" value="Na/solute_symporter"/>
</dbReference>
<dbReference type="Proteomes" id="UP000694865">
    <property type="component" value="Unplaced"/>
</dbReference>
<name>A0ABM0GSI4_SACKO</name>
<feature type="transmembrane region" description="Helical" evidence="12">
    <location>
        <begin position="79"/>
        <end position="105"/>
    </location>
</feature>
<evidence type="ECO:0000256" key="11">
    <source>
        <dbReference type="RuleBase" id="RU362091"/>
    </source>
</evidence>
<dbReference type="NCBIfam" id="TIGR00813">
    <property type="entry name" value="sss"/>
    <property type="match status" value="1"/>
</dbReference>
<evidence type="ECO:0000313" key="14">
    <source>
        <dbReference type="RefSeq" id="XP_002736421.1"/>
    </source>
</evidence>
<dbReference type="PANTHER" id="PTHR42985">
    <property type="entry name" value="SODIUM-COUPLED MONOCARBOXYLATE TRANSPORTER"/>
    <property type="match status" value="1"/>
</dbReference>
<evidence type="ECO:0000256" key="9">
    <source>
        <dbReference type="ARBA" id="ARBA00023136"/>
    </source>
</evidence>
<comment type="subcellular location">
    <subcellularLocation>
        <location evidence="1">Cell membrane</location>
        <topology evidence="1">Multi-pass membrane protein</topology>
    </subcellularLocation>
</comment>
<evidence type="ECO:0000256" key="2">
    <source>
        <dbReference type="ARBA" id="ARBA00006434"/>
    </source>
</evidence>
<feature type="transmembrane region" description="Helical" evidence="12">
    <location>
        <begin position="335"/>
        <end position="362"/>
    </location>
</feature>
<feature type="transmembrane region" description="Helical" evidence="12">
    <location>
        <begin position="238"/>
        <end position="256"/>
    </location>
</feature>
<evidence type="ECO:0000256" key="10">
    <source>
        <dbReference type="ARBA" id="ARBA00023201"/>
    </source>
</evidence>
<keyword evidence="3" id="KW-0813">Transport</keyword>
<keyword evidence="7" id="KW-0915">Sodium</keyword>
<accession>A0ABM0GSI4</accession>
<feature type="transmembrane region" description="Helical" evidence="12">
    <location>
        <begin position="157"/>
        <end position="179"/>
    </location>
</feature>
<dbReference type="CDD" id="cd11492">
    <property type="entry name" value="SLC5sbd_NIS-SMVT"/>
    <property type="match status" value="1"/>
</dbReference>
<evidence type="ECO:0000256" key="12">
    <source>
        <dbReference type="SAM" id="Phobius"/>
    </source>
</evidence>
<organism evidence="13 14">
    <name type="scientific">Saccoglossus kowalevskii</name>
    <name type="common">Acorn worm</name>
    <dbReference type="NCBI Taxonomy" id="10224"/>
    <lineage>
        <taxon>Eukaryota</taxon>
        <taxon>Metazoa</taxon>
        <taxon>Hemichordata</taxon>
        <taxon>Enteropneusta</taxon>
        <taxon>Harrimaniidae</taxon>
        <taxon>Saccoglossus</taxon>
    </lineage>
</organism>
<feature type="transmembrane region" description="Helical" evidence="12">
    <location>
        <begin position="382"/>
        <end position="402"/>
    </location>
</feature>